<dbReference type="InterPro" id="IPR045179">
    <property type="entry name" value="YgfZ/GcvT"/>
</dbReference>
<organism evidence="2 3">
    <name type="scientific">Thermoanaerobaculum aquaticum</name>
    <dbReference type="NCBI Taxonomy" id="1312852"/>
    <lineage>
        <taxon>Bacteria</taxon>
        <taxon>Pseudomonadati</taxon>
        <taxon>Acidobacteriota</taxon>
        <taxon>Thermoanaerobaculia</taxon>
        <taxon>Thermoanaerobaculales</taxon>
        <taxon>Thermoanaerobaculaceae</taxon>
        <taxon>Thermoanaerobaculum</taxon>
    </lineage>
</organism>
<proteinExistence type="predicted"/>
<reference evidence="2 3" key="1">
    <citation type="submission" date="2014-04" db="EMBL/GenBank/DDBJ databases">
        <title>The Genome Sequence of Thermoanaerobaculum aquaticum MP-01, The First Cultivated Group 23 Acidobacterium.</title>
        <authorList>
            <person name="Stamps B.W."/>
            <person name="Losey N.A."/>
            <person name="Lawson P.A."/>
            <person name="Stevenson B.S."/>
        </authorList>
    </citation>
    <scope>NUCLEOTIDE SEQUENCE [LARGE SCALE GENOMIC DNA]</scope>
    <source>
        <strain evidence="2 3">MP-01</strain>
    </source>
</reference>
<dbReference type="PANTHER" id="PTHR22602:SF0">
    <property type="entry name" value="TRANSFERASE CAF17, MITOCHONDRIAL-RELATED"/>
    <property type="match status" value="1"/>
</dbReference>
<comment type="caution">
    <text evidence="2">The sequence shown here is derived from an EMBL/GenBank/DDBJ whole genome shotgun (WGS) entry which is preliminary data.</text>
</comment>
<dbReference type="EMBL" id="JMFG01000040">
    <property type="protein sequence ID" value="KDA52871.1"/>
    <property type="molecule type" value="Genomic_DNA"/>
</dbReference>
<dbReference type="AlphaFoldDB" id="A0A062XXR3"/>
<evidence type="ECO:0000313" key="2">
    <source>
        <dbReference type="EMBL" id="KDA52871.1"/>
    </source>
</evidence>
<evidence type="ECO:0000313" key="3">
    <source>
        <dbReference type="Proteomes" id="UP000027284"/>
    </source>
</evidence>
<gene>
    <name evidence="2" type="ORF">EG19_09225</name>
</gene>
<dbReference type="PIRSF" id="PIRSF006487">
    <property type="entry name" value="GcvT"/>
    <property type="match status" value="1"/>
</dbReference>
<protein>
    <recommendedName>
        <fullName evidence="4">Aminomethyltransferase folate-binding domain-containing protein</fullName>
    </recommendedName>
</protein>
<dbReference type="SUPFAM" id="SSF103025">
    <property type="entry name" value="Folate-binding domain"/>
    <property type="match status" value="1"/>
</dbReference>
<dbReference type="GO" id="GO:0016226">
    <property type="term" value="P:iron-sulfur cluster assembly"/>
    <property type="evidence" value="ECO:0007669"/>
    <property type="project" value="TreeGrafter"/>
</dbReference>
<dbReference type="InterPro" id="IPR017703">
    <property type="entry name" value="YgfZ/GCV_T_CS"/>
</dbReference>
<keyword evidence="1" id="KW-0809">Transit peptide</keyword>
<dbReference type="OrthoDB" id="9796287at2"/>
<evidence type="ECO:0008006" key="4">
    <source>
        <dbReference type="Google" id="ProtNLM"/>
    </source>
</evidence>
<dbReference type="InterPro" id="IPR027266">
    <property type="entry name" value="TrmE/GcvT-like"/>
</dbReference>
<dbReference type="Gene3D" id="3.30.1360.120">
    <property type="entry name" value="Probable tRNA modification gtpase trme, domain 1"/>
    <property type="match status" value="2"/>
</dbReference>
<accession>A0A062XXR3</accession>
<dbReference type="Proteomes" id="UP000027284">
    <property type="component" value="Unassembled WGS sequence"/>
</dbReference>
<sequence length="279" mass="29744">MARVQGPDPVGALQKLVSADLRGLAHGEVRGTLLLHPKGQFRALLAVGLWHGEVWLLAPQGFGQRAWEQLQRYLQFSRCRLVPFAGPVTVLVGAGWRNALLAGHASGLEGAGGPPVFGESLSGLPGGVVLADVGHERGAADREELELARIQAGFPAWGKELTDDVLPQEVGLKEPWVSQSKGCYVGQETVARLATYGHVNRLLVRLSAPAADQKLKTMGPLPWPLTSKENTKPVGRLTSLASSPQGEVWALALLHRAFARNGQELYAGTVGFTVQAVLA</sequence>
<dbReference type="RefSeq" id="WP_161685611.1">
    <property type="nucleotide sequence ID" value="NZ_JMFG01000040.1"/>
</dbReference>
<dbReference type="PANTHER" id="PTHR22602">
    <property type="entry name" value="TRANSFERASE CAF17, MITOCHONDRIAL-RELATED"/>
    <property type="match status" value="1"/>
</dbReference>
<evidence type="ECO:0000256" key="1">
    <source>
        <dbReference type="ARBA" id="ARBA00022946"/>
    </source>
</evidence>
<dbReference type="STRING" id="1312852.EG19_09225"/>
<dbReference type="NCBIfam" id="TIGR03317">
    <property type="entry name" value="ygfZ_signature"/>
    <property type="match status" value="1"/>
</dbReference>
<keyword evidence="3" id="KW-1185">Reference proteome</keyword>
<name>A0A062XXR3_9BACT</name>